<dbReference type="Proteomes" id="UP000445696">
    <property type="component" value="Unassembled WGS sequence"/>
</dbReference>
<comment type="caution">
    <text evidence="1">The sequence shown here is derived from an EMBL/GenBank/DDBJ whole genome shotgun (WGS) entry which is preliminary data.</text>
</comment>
<reference evidence="1 2" key="1">
    <citation type="journal article" date="2014" name="Int. J. Syst. Evol. Microbiol.">
        <title>Sneathiella chungangensis sp. nov., isolated from a marine sand, and emended description of the genus Sneathiella.</title>
        <authorList>
            <person name="Siamphan C."/>
            <person name="Kim H."/>
            <person name="Lee J.S."/>
            <person name="Kim W."/>
        </authorList>
    </citation>
    <scope>NUCLEOTIDE SEQUENCE [LARGE SCALE GENOMIC DNA]</scope>
    <source>
        <strain evidence="1 2">KCTC 32476</strain>
    </source>
</reference>
<sequence>MAKNIEKTPEKSGKDDVEEFLRKVAATPMRAPNGKNGRLIFAIDATASRQPTWDRASHLQHEMFEEAGSIGGLELQIAFFRGFGEFKATKWTTDSEALIRPMSRVFCLGGHTQIEKVLKHALRQTKKERINALVYVGDCMEEDADTLCHLAGQLGMLKVPVFLFQEGYDSIAENCFRQIAKLSGGAYCRFDSASAATLRNLLRAVAAYAAGGRKALSDFSKKSGGDARLLLEQIK</sequence>
<dbReference type="InterPro" id="IPR036465">
    <property type="entry name" value="vWFA_dom_sf"/>
</dbReference>
<proteinExistence type="predicted"/>
<evidence type="ECO:0000313" key="1">
    <source>
        <dbReference type="EMBL" id="MZR21602.1"/>
    </source>
</evidence>
<dbReference type="Gene3D" id="3.40.50.410">
    <property type="entry name" value="von Willebrand factor, type A domain"/>
    <property type="match status" value="1"/>
</dbReference>
<organism evidence="1 2">
    <name type="scientific">Sneathiella chungangensis</name>
    <dbReference type="NCBI Taxonomy" id="1418234"/>
    <lineage>
        <taxon>Bacteria</taxon>
        <taxon>Pseudomonadati</taxon>
        <taxon>Pseudomonadota</taxon>
        <taxon>Alphaproteobacteria</taxon>
        <taxon>Sneathiellales</taxon>
        <taxon>Sneathiellaceae</taxon>
        <taxon>Sneathiella</taxon>
    </lineage>
</organism>
<name>A0A845MD37_9PROT</name>
<dbReference type="SUPFAM" id="SSF53300">
    <property type="entry name" value="vWA-like"/>
    <property type="match status" value="1"/>
</dbReference>
<evidence type="ECO:0000313" key="2">
    <source>
        <dbReference type="Proteomes" id="UP000445696"/>
    </source>
</evidence>
<protein>
    <submittedName>
        <fullName evidence="1">VWA domain-containing protein</fullName>
    </submittedName>
</protein>
<gene>
    <name evidence="1" type="ORF">GQF03_04605</name>
</gene>
<accession>A0A845MD37</accession>
<dbReference type="RefSeq" id="WP_161337985.1">
    <property type="nucleotide sequence ID" value="NZ_JBHSDG010000002.1"/>
</dbReference>
<dbReference type="AlphaFoldDB" id="A0A845MD37"/>
<dbReference type="EMBL" id="WTVA01000001">
    <property type="protein sequence ID" value="MZR21602.1"/>
    <property type="molecule type" value="Genomic_DNA"/>
</dbReference>
<keyword evidence="2" id="KW-1185">Reference proteome</keyword>
<dbReference type="OrthoDB" id="5430236at2"/>